<sequence length="89" mass="9875">MAFSSILRWSASQVLPLAIGAVGSQRYYHHCPVLFSAVNHSDLSRKLFQSSFPSALNYSTKCLSSSDESLIRVIESKIKCVEESKGHNQ</sequence>
<gene>
    <name evidence="1" type="ORF">ILEXP_LOCUS25853</name>
</gene>
<evidence type="ECO:0000313" key="1">
    <source>
        <dbReference type="EMBL" id="CAK9157302.1"/>
    </source>
</evidence>
<name>A0ABC8SRK9_9AQUA</name>
<protein>
    <submittedName>
        <fullName evidence="1">Uncharacterized protein</fullName>
    </submittedName>
</protein>
<feature type="non-terminal residue" evidence="1">
    <location>
        <position position="89"/>
    </location>
</feature>
<dbReference type="AlphaFoldDB" id="A0ABC8SRK9"/>
<keyword evidence="2" id="KW-1185">Reference proteome</keyword>
<accession>A0ABC8SRK9</accession>
<organism evidence="1 2">
    <name type="scientific">Ilex paraguariensis</name>
    <name type="common">yerba mate</name>
    <dbReference type="NCBI Taxonomy" id="185542"/>
    <lineage>
        <taxon>Eukaryota</taxon>
        <taxon>Viridiplantae</taxon>
        <taxon>Streptophyta</taxon>
        <taxon>Embryophyta</taxon>
        <taxon>Tracheophyta</taxon>
        <taxon>Spermatophyta</taxon>
        <taxon>Magnoliopsida</taxon>
        <taxon>eudicotyledons</taxon>
        <taxon>Gunneridae</taxon>
        <taxon>Pentapetalae</taxon>
        <taxon>asterids</taxon>
        <taxon>campanulids</taxon>
        <taxon>Aquifoliales</taxon>
        <taxon>Aquifoliaceae</taxon>
        <taxon>Ilex</taxon>
    </lineage>
</organism>
<comment type="caution">
    <text evidence="1">The sequence shown here is derived from an EMBL/GenBank/DDBJ whole genome shotgun (WGS) entry which is preliminary data.</text>
</comment>
<dbReference type="EMBL" id="CAUOFW020002980">
    <property type="protein sequence ID" value="CAK9157302.1"/>
    <property type="molecule type" value="Genomic_DNA"/>
</dbReference>
<evidence type="ECO:0000313" key="2">
    <source>
        <dbReference type="Proteomes" id="UP001642360"/>
    </source>
</evidence>
<reference evidence="1 2" key="1">
    <citation type="submission" date="2024-02" db="EMBL/GenBank/DDBJ databases">
        <authorList>
            <person name="Vignale AGUSTIN F."/>
            <person name="Sosa J E."/>
            <person name="Modenutti C."/>
        </authorList>
    </citation>
    <scope>NUCLEOTIDE SEQUENCE [LARGE SCALE GENOMIC DNA]</scope>
</reference>
<dbReference type="Proteomes" id="UP001642360">
    <property type="component" value="Unassembled WGS sequence"/>
</dbReference>
<proteinExistence type="predicted"/>